<feature type="domain" description="Acyltransferase C-terminal" evidence="1">
    <location>
        <begin position="48"/>
        <end position="107"/>
    </location>
</feature>
<evidence type="ECO:0000313" key="3">
    <source>
        <dbReference type="Proteomes" id="UP000824120"/>
    </source>
</evidence>
<evidence type="ECO:0000313" key="2">
    <source>
        <dbReference type="EMBL" id="KAG5590952.1"/>
    </source>
</evidence>
<accession>A0A9J5XUV2</accession>
<proteinExistence type="predicted"/>
<comment type="caution">
    <text evidence="2">The sequence shown here is derived from an EMBL/GenBank/DDBJ whole genome shotgun (WGS) entry which is preliminary data.</text>
</comment>
<reference evidence="2 3" key="1">
    <citation type="submission" date="2020-09" db="EMBL/GenBank/DDBJ databases">
        <title>De no assembly of potato wild relative species, Solanum commersonii.</title>
        <authorList>
            <person name="Cho K."/>
        </authorList>
    </citation>
    <scope>NUCLEOTIDE SEQUENCE [LARGE SCALE GENOMIC DNA]</scope>
    <source>
        <strain evidence="2">LZ3.2</strain>
        <tissue evidence="2">Leaf</tissue>
    </source>
</reference>
<dbReference type="OrthoDB" id="189226at2759"/>
<evidence type="ECO:0000259" key="1">
    <source>
        <dbReference type="Pfam" id="PF16076"/>
    </source>
</evidence>
<name>A0A9J5XUV2_SOLCO</name>
<dbReference type="Proteomes" id="UP000824120">
    <property type="component" value="Chromosome 8"/>
</dbReference>
<keyword evidence="3" id="KW-1185">Reference proteome</keyword>
<sequence>MCDVGVPMHANGKRGVRHILLVKWSGGSLYLSRVSDIVDVFDEMSKAGVEPNKVHVYLKQHEMKDLPENDDAIAQWCRDIYVAKLLDKHIAEDTFGEEKLQDNATQSNPL</sequence>
<protein>
    <recommendedName>
        <fullName evidence="1">Acyltransferase C-terminal domain-containing protein</fullName>
    </recommendedName>
</protein>
<dbReference type="EMBL" id="JACXVP010000008">
    <property type="protein sequence ID" value="KAG5590952.1"/>
    <property type="molecule type" value="Genomic_DNA"/>
</dbReference>
<dbReference type="AlphaFoldDB" id="A0A9J5XUV2"/>
<gene>
    <name evidence="2" type="ORF">H5410_041466</name>
</gene>
<dbReference type="Pfam" id="PF16076">
    <property type="entry name" value="Acyltransf_C"/>
    <property type="match status" value="1"/>
</dbReference>
<organism evidence="2 3">
    <name type="scientific">Solanum commersonii</name>
    <name type="common">Commerson's wild potato</name>
    <name type="synonym">Commerson's nightshade</name>
    <dbReference type="NCBI Taxonomy" id="4109"/>
    <lineage>
        <taxon>Eukaryota</taxon>
        <taxon>Viridiplantae</taxon>
        <taxon>Streptophyta</taxon>
        <taxon>Embryophyta</taxon>
        <taxon>Tracheophyta</taxon>
        <taxon>Spermatophyta</taxon>
        <taxon>Magnoliopsida</taxon>
        <taxon>eudicotyledons</taxon>
        <taxon>Gunneridae</taxon>
        <taxon>Pentapetalae</taxon>
        <taxon>asterids</taxon>
        <taxon>lamiids</taxon>
        <taxon>Solanales</taxon>
        <taxon>Solanaceae</taxon>
        <taxon>Solanoideae</taxon>
        <taxon>Solaneae</taxon>
        <taxon>Solanum</taxon>
    </lineage>
</organism>
<dbReference type="InterPro" id="IPR032098">
    <property type="entry name" value="Acyltransf_C"/>
</dbReference>